<sequence>MFTARDDIAAAATGSLDVTIYPEYRQTLQAYTGFVKWNGRARDDSGLGWIDTWQVWFALPQDVRTAEQWLADRLDDLLGAISTELVITNVVPADLVLGGGGSTNGLIIEGARAA</sequence>
<dbReference type="AlphaFoldDB" id="A0A4V1RK45"/>
<evidence type="ECO:0000313" key="1">
    <source>
        <dbReference type="EMBL" id="RYB91002.1"/>
    </source>
</evidence>
<accession>A0A4V1RK45</accession>
<dbReference type="EMBL" id="SDWT01000003">
    <property type="protein sequence ID" value="RYB91002.1"/>
    <property type="molecule type" value="Genomic_DNA"/>
</dbReference>
<dbReference type="OrthoDB" id="9932566at2"/>
<evidence type="ECO:0000313" key="2">
    <source>
        <dbReference type="Proteomes" id="UP000294071"/>
    </source>
</evidence>
<keyword evidence="2" id="KW-1185">Reference proteome</keyword>
<comment type="caution">
    <text evidence="1">The sequence shown here is derived from an EMBL/GenBank/DDBJ whole genome shotgun (WGS) entry which is preliminary data.</text>
</comment>
<proteinExistence type="predicted"/>
<gene>
    <name evidence="1" type="ORF">EUA93_18885</name>
</gene>
<protein>
    <submittedName>
        <fullName evidence="1">Uncharacterized protein</fullName>
    </submittedName>
</protein>
<organism evidence="1 2">
    <name type="scientific">Nocardioides oleivorans</name>
    <dbReference type="NCBI Taxonomy" id="273676"/>
    <lineage>
        <taxon>Bacteria</taxon>
        <taxon>Bacillati</taxon>
        <taxon>Actinomycetota</taxon>
        <taxon>Actinomycetes</taxon>
        <taxon>Propionibacteriales</taxon>
        <taxon>Nocardioidaceae</taxon>
        <taxon>Nocardioides</taxon>
    </lineage>
</organism>
<dbReference type="RefSeq" id="WP_129401900.1">
    <property type="nucleotide sequence ID" value="NZ_SDWT01000003.1"/>
</dbReference>
<name>A0A4V1RK45_9ACTN</name>
<reference evidence="1 2" key="1">
    <citation type="submission" date="2019-01" db="EMBL/GenBank/DDBJ databases">
        <title>Novel species of Nocardioides.</title>
        <authorList>
            <person name="Liu Q."/>
            <person name="Xin Y.-H."/>
        </authorList>
    </citation>
    <scope>NUCLEOTIDE SEQUENCE [LARGE SCALE GENOMIC DNA]</scope>
    <source>
        <strain evidence="1 2">CGMCC 4.6882</strain>
    </source>
</reference>
<dbReference type="Proteomes" id="UP000294071">
    <property type="component" value="Unassembled WGS sequence"/>
</dbReference>